<feature type="transmembrane region" description="Helical" evidence="2">
    <location>
        <begin position="69"/>
        <end position="88"/>
    </location>
</feature>
<evidence type="ECO:0000256" key="1">
    <source>
        <dbReference type="SAM" id="MobiDB-lite"/>
    </source>
</evidence>
<evidence type="ECO:0008006" key="5">
    <source>
        <dbReference type="Google" id="ProtNLM"/>
    </source>
</evidence>
<protein>
    <recommendedName>
        <fullName evidence="5">Transmembrane protein 18</fullName>
    </recommendedName>
</protein>
<evidence type="ECO:0000313" key="4">
    <source>
        <dbReference type="Proteomes" id="UP000612055"/>
    </source>
</evidence>
<sequence length="182" mass="20257">MEELTGPLQSVFKDLKKHWREFQEAEPFLHVVQGFIHAIDWKEPWIIAILVFHVVMISLALFTRKRPAIQGTVFVIAAGTVFMAERLNQLGAQHWERFAGQQYFDPRGVFMSVVVSGPLLLAMFILLVNYLLSCASMLVEAKKRELRYRAKQRAREAKAKEGAGAGGAAAGAAGAGDSKKDK</sequence>
<dbReference type="Proteomes" id="UP000612055">
    <property type="component" value="Unassembled WGS sequence"/>
</dbReference>
<evidence type="ECO:0000256" key="2">
    <source>
        <dbReference type="SAM" id="Phobius"/>
    </source>
</evidence>
<proteinExistence type="predicted"/>
<evidence type="ECO:0000313" key="3">
    <source>
        <dbReference type="EMBL" id="KAG2483048.1"/>
    </source>
</evidence>
<dbReference type="AlphaFoldDB" id="A0A835XFC6"/>
<reference evidence="3" key="1">
    <citation type="journal article" date="2020" name="bioRxiv">
        <title>Comparative genomics of Chlamydomonas.</title>
        <authorList>
            <person name="Craig R.J."/>
            <person name="Hasan A.R."/>
            <person name="Ness R.W."/>
            <person name="Keightley P.D."/>
        </authorList>
    </citation>
    <scope>NUCLEOTIDE SEQUENCE</scope>
    <source>
        <strain evidence="3">CCAP 11/70</strain>
    </source>
</reference>
<organism evidence="3 4">
    <name type="scientific">Edaphochlamys debaryana</name>
    <dbReference type="NCBI Taxonomy" id="47281"/>
    <lineage>
        <taxon>Eukaryota</taxon>
        <taxon>Viridiplantae</taxon>
        <taxon>Chlorophyta</taxon>
        <taxon>core chlorophytes</taxon>
        <taxon>Chlorophyceae</taxon>
        <taxon>CS clade</taxon>
        <taxon>Chlamydomonadales</taxon>
        <taxon>Chlamydomonadales incertae sedis</taxon>
        <taxon>Edaphochlamys</taxon>
    </lineage>
</organism>
<dbReference type="InterPro" id="IPR026721">
    <property type="entry name" value="TMEM18"/>
</dbReference>
<dbReference type="OrthoDB" id="411535at2759"/>
<feature type="transmembrane region" description="Helical" evidence="2">
    <location>
        <begin position="45"/>
        <end position="62"/>
    </location>
</feature>
<keyword evidence="2" id="KW-0812">Transmembrane</keyword>
<gene>
    <name evidence="3" type="ORF">HYH03_018077</name>
</gene>
<accession>A0A835XFC6</accession>
<keyword evidence="2" id="KW-1133">Transmembrane helix</keyword>
<name>A0A835XFC6_9CHLO</name>
<feature type="transmembrane region" description="Helical" evidence="2">
    <location>
        <begin position="108"/>
        <end position="139"/>
    </location>
</feature>
<comment type="caution">
    <text evidence="3">The sequence shown here is derived from an EMBL/GenBank/DDBJ whole genome shotgun (WGS) entry which is preliminary data.</text>
</comment>
<keyword evidence="4" id="KW-1185">Reference proteome</keyword>
<dbReference type="EMBL" id="JAEHOE010000192">
    <property type="protein sequence ID" value="KAG2483048.1"/>
    <property type="molecule type" value="Genomic_DNA"/>
</dbReference>
<keyword evidence="2" id="KW-0472">Membrane</keyword>
<dbReference type="Pfam" id="PF14770">
    <property type="entry name" value="TMEM18"/>
    <property type="match status" value="1"/>
</dbReference>
<feature type="region of interest" description="Disordered" evidence="1">
    <location>
        <begin position="158"/>
        <end position="182"/>
    </location>
</feature>